<feature type="binding site" evidence="24">
    <location>
        <position position="209"/>
    </location>
    <ligand>
        <name>Ca(2+)</name>
        <dbReference type="ChEBI" id="CHEBI:29108"/>
    </ligand>
</feature>
<dbReference type="GO" id="GO:0008201">
    <property type="term" value="F:heparin binding"/>
    <property type="evidence" value="ECO:0007669"/>
    <property type="project" value="UniProtKB-KW"/>
</dbReference>
<feature type="chain" id="PRO_5025472414" description="Lipoprotein lipase" evidence="27">
    <location>
        <begin position="27"/>
        <end position="507"/>
    </location>
</feature>
<evidence type="ECO:0000256" key="23">
    <source>
        <dbReference type="PIRSR" id="PIRSR000865-1"/>
    </source>
</evidence>
<dbReference type="AlphaFoldDB" id="A0A667Z7Y8"/>
<accession>A0A667Z7Y8</accession>
<dbReference type="Pfam" id="PF00151">
    <property type="entry name" value="Lipase"/>
    <property type="match status" value="1"/>
</dbReference>
<dbReference type="PRINTS" id="PR00821">
    <property type="entry name" value="TAGLIPASE"/>
</dbReference>
<dbReference type="InterPro" id="IPR001024">
    <property type="entry name" value="PLAT/LH2_dom"/>
</dbReference>
<keyword evidence="16" id="KW-0442">Lipid degradation</keyword>
<evidence type="ECO:0000256" key="4">
    <source>
        <dbReference type="ARBA" id="ARBA00010701"/>
    </source>
</evidence>
<keyword evidence="11" id="KW-0358">Heparin-binding</keyword>
<feature type="active site" description="Charge relay system" evidence="23">
    <location>
        <position position="195"/>
    </location>
</feature>
<dbReference type="SUPFAM" id="SSF49723">
    <property type="entry name" value="Lipase/lipooxygenase domain (PLAT/LH2 domain)"/>
    <property type="match status" value="1"/>
</dbReference>
<dbReference type="CDD" id="cd00707">
    <property type="entry name" value="Pancreat_lipase_like"/>
    <property type="match status" value="1"/>
</dbReference>
<dbReference type="PIRSF" id="PIRSF000865">
    <property type="entry name" value="Lipoprotein_lipase_LIPH"/>
    <property type="match status" value="1"/>
</dbReference>
<keyword evidence="30" id="KW-1185">Reference proteome</keyword>
<keyword evidence="13 27" id="KW-0732">Signal</keyword>
<reference evidence="29" key="1">
    <citation type="submission" date="2019-06" db="EMBL/GenBank/DDBJ databases">
        <authorList>
            <consortium name="Wellcome Sanger Institute Data Sharing"/>
        </authorList>
    </citation>
    <scope>NUCLEOTIDE SEQUENCE [LARGE SCALE GENOMIC DNA]</scope>
</reference>
<evidence type="ECO:0000256" key="16">
    <source>
        <dbReference type="ARBA" id="ARBA00022963"/>
    </source>
</evidence>
<dbReference type="Proteomes" id="UP000472263">
    <property type="component" value="Chromosome 17"/>
</dbReference>
<dbReference type="GO" id="GO:0004465">
    <property type="term" value="F:lipoprotein lipase activity"/>
    <property type="evidence" value="ECO:0007669"/>
    <property type="project" value="UniProtKB-EC"/>
</dbReference>
<feature type="signal peptide" evidence="27">
    <location>
        <begin position="1"/>
        <end position="26"/>
    </location>
</feature>
<dbReference type="InterPro" id="IPR029058">
    <property type="entry name" value="AB_hydrolase_fold"/>
</dbReference>
<keyword evidence="22" id="KW-0850">VLDL</keyword>
<keyword evidence="20" id="KW-1015">Disulfide bond</keyword>
<evidence type="ECO:0000256" key="12">
    <source>
        <dbReference type="ARBA" id="ARBA00022723"/>
    </source>
</evidence>
<evidence type="ECO:0000256" key="25">
    <source>
        <dbReference type="PROSITE-ProRule" id="PRU00152"/>
    </source>
</evidence>
<dbReference type="GO" id="GO:0016042">
    <property type="term" value="P:lipid catabolic process"/>
    <property type="evidence" value="ECO:0007669"/>
    <property type="project" value="UniProtKB-KW"/>
</dbReference>
<gene>
    <name evidence="29" type="primary">LPL</name>
    <name evidence="29" type="synonym">LOC115375695</name>
</gene>
<evidence type="ECO:0000256" key="1">
    <source>
        <dbReference type="ARBA" id="ARBA00000137"/>
    </source>
</evidence>
<evidence type="ECO:0000256" key="3">
    <source>
        <dbReference type="ARBA" id="ARBA00004498"/>
    </source>
</evidence>
<feature type="active site" description="Charge relay system" evidence="23">
    <location>
        <position position="280"/>
    </location>
</feature>
<dbReference type="InParanoid" id="A0A667Z7Y8"/>
<dbReference type="GO" id="GO:0046872">
    <property type="term" value="F:metal ion binding"/>
    <property type="evidence" value="ECO:0007669"/>
    <property type="project" value="UniProtKB-KW"/>
</dbReference>
<dbReference type="InterPro" id="IPR002330">
    <property type="entry name" value="Lipo_Lipase"/>
</dbReference>
<keyword evidence="8" id="KW-0162">Chylomicron</keyword>
<dbReference type="FunFam" id="3.40.50.1820:FF:000031">
    <property type="entry name" value="Lipoprotein lipase"/>
    <property type="match status" value="1"/>
</dbReference>
<evidence type="ECO:0000256" key="17">
    <source>
        <dbReference type="ARBA" id="ARBA00023074"/>
    </source>
</evidence>
<dbReference type="PRINTS" id="PR00822">
    <property type="entry name" value="LIPOLIPASE"/>
</dbReference>
<comment type="subcellular location">
    <subcellularLocation>
        <location evidence="2">Cell membrane</location>
        <topology evidence="2">Peripheral membrane protein</topology>
        <orientation evidence="2">Extracellular side</orientation>
    </subcellularLocation>
    <subcellularLocation>
        <location evidence="3">Secreted</location>
        <location evidence="3">Extracellular space</location>
        <location evidence="3">Extracellular matrix</location>
    </subcellularLocation>
</comment>
<evidence type="ECO:0000256" key="5">
    <source>
        <dbReference type="ARBA" id="ARBA00013181"/>
    </source>
</evidence>
<dbReference type="Gene3D" id="2.60.60.20">
    <property type="entry name" value="PLAT/LH2 domain"/>
    <property type="match status" value="1"/>
</dbReference>
<feature type="domain" description="PLAT" evidence="28">
    <location>
        <begin position="353"/>
        <end position="473"/>
    </location>
</feature>
<reference evidence="29" key="3">
    <citation type="submission" date="2025-09" db="UniProtKB">
        <authorList>
            <consortium name="Ensembl"/>
        </authorList>
    </citation>
    <scope>IDENTIFICATION</scope>
</reference>
<evidence type="ECO:0000256" key="20">
    <source>
        <dbReference type="ARBA" id="ARBA00023157"/>
    </source>
</evidence>
<evidence type="ECO:0000256" key="10">
    <source>
        <dbReference type="ARBA" id="ARBA00022530"/>
    </source>
</evidence>
<evidence type="ECO:0000256" key="15">
    <source>
        <dbReference type="ARBA" id="ARBA00022837"/>
    </source>
</evidence>
<evidence type="ECO:0000256" key="19">
    <source>
        <dbReference type="ARBA" id="ARBA00023136"/>
    </source>
</evidence>
<proteinExistence type="inferred from homology"/>
<dbReference type="Ensembl" id="ENSMMDT00005032754.1">
    <property type="protein sequence ID" value="ENSMMDP00005032034.1"/>
    <property type="gene ID" value="ENSMMDG00005013663.1"/>
</dbReference>
<evidence type="ECO:0000256" key="21">
    <source>
        <dbReference type="ARBA" id="ARBA00023180"/>
    </source>
</evidence>
<evidence type="ECO:0000313" key="29">
    <source>
        <dbReference type="Ensembl" id="ENSMMDP00005032034.1"/>
    </source>
</evidence>
<keyword evidence="14" id="KW-0378">Hydrolase</keyword>
<evidence type="ECO:0000256" key="24">
    <source>
        <dbReference type="PIRSR" id="PIRSR000865-2"/>
    </source>
</evidence>
<dbReference type="PANTHER" id="PTHR11610">
    <property type="entry name" value="LIPASE"/>
    <property type="match status" value="1"/>
</dbReference>
<keyword evidence="18" id="KW-0443">Lipid metabolism</keyword>
<dbReference type="GO" id="GO:0005886">
    <property type="term" value="C:plasma membrane"/>
    <property type="evidence" value="ECO:0007669"/>
    <property type="project" value="UniProtKB-SubCell"/>
</dbReference>
<evidence type="ECO:0000256" key="7">
    <source>
        <dbReference type="ARBA" id="ARBA00022475"/>
    </source>
</evidence>
<keyword evidence="10" id="KW-0272">Extracellular matrix</keyword>
<reference evidence="29" key="2">
    <citation type="submission" date="2025-08" db="UniProtKB">
        <authorList>
            <consortium name="Ensembl"/>
        </authorList>
    </citation>
    <scope>IDENTIFICATION</scope>
</reference>
<keyword evidence="9" id="KW-0964">Secreted</keyword>
<dbReference type="GO" id="GO:0034372">
    <property type="term" value="P:very-low-density lipoprotein particle remodeling"/>
    <property type="evidence" value="ECO:0007669"/>
    <property type="project" value="TreeGrafter"/>
</dbReference>
<sequence>SHCTMQGKAITWLLIIGIAIIKSCEALSNTIEAPSLTSPSDAPLDYSAIETKFSVRSPEEPEEDLCYLVPGRPETASECGFNPARKTIAVIHGWAVAGFFDSWVYKLVAALFEREPNANIIVVDWLDRAQHHYPNSAENTRLAGQDVAKLINWLEAELQYDLSKLHLLGYSLGAHVAGVAGNLTNNKVNRITGLDPAGPHFEYANELRRLSPDDATFVDVLHTNTKGSPDFSIGIQRPVGHVDIYPNGGNEQPGCTFQNAMKMIATFGINNVDQIVKCAHERSVHLFIDSLVNRQQQSMAYRCSSKDAFNRGLCLSCRKNRCNNLGYGVNKVRRARSTKMYLKTGAQMPFKVFHYQVKAHFFSQKNLILSQQPILVSLYGTHGEKENIPLILPELNTNTTVSFLLTTDVDIGELLMVKMLWESDSFFSYFRDNDFMIRRMRIKAGETQAKVSFRAKDAEFAHLVQGGDAVTFLKSKEDQNSRRRERLHRRKMHGSFFKQGQNEAAIA</sequence>
<keyword evidence="12 24" id="KW-0479">Metal-binding</keyword>
<dbReference type="GO" id="GO:0042627">
    <property type="term" value="C:chylomicron"/>
    <property type="evidence" value="ECO:0007669"/>
    <property type="project" value="UniProtKB-KW"/>
</dbReference>
<dbReference type="InterPro" id="IPR036392">
    <property type="entry name" value="PLAT/LH2_dom_sf"/>
</dbReference>
<evidence type="ECO:0000256" key="22">
    <source>
        <dbReference type="ARBA" id="ARBA00023313"/>
    </source>
</evidence>
<comment type="catalytic activity">
    <reaction evidence="1">
        <text>a triacylglycerol + H2O = a diacylglycerol + a fatty acid + H(+)</text>
        <dbReference type="Rhea" id="RHEA:12044"/>
        <dbReference type="ChEBI" id="CHEBI:15377"/>
        <dbReference type="ChEBI" id="CHEBI:15378"/>
        <dbReference type="ChEBI" id="CHEBI:17855"/>
        <dbReference type="ChEBI" id="CHEBI:18035"/>
        <dbReference type="ChEBI" id="CHEBI:28868"/>
        <dbReference type="EC" id="3.1.1.34"/>
    </reaction>
</comment>
<dbReference type="GeneTree" id="ENSGT00940000157178"/>
<comment type="caution">
    <text evidence="25">Lacks conserved residue(s) required for the propagation of feature annotation.</text>
</comment>
<evidence type="ECO:0000256" key="26">
    <source>
        <dbReference type="RuleBase" id="RU004262"/>
    </source>
</evidence>
<organism evidence="29 30">
    <name type="scientific">Myripristis murdjan</name>
    <name type="common">pinecone soldierfish</name>
    <dbReference type="NCBI Taxonomy" id="586833"/>
    <lineage>
        <taxon>Eukaryota</taxon>
        <taxon>Metazoa</taxon>
        <taxon>Chordata</taxon>
        <taxon>Craniata</taxon>
        <taxon>Vertebrata</taxon>
        <taxon>Euteleostomi</taxon>
        <taxon>Actinopterygii</taxon>
        <taxon>Neopterygii</taxon>
        <taxon>Teleostei</taxon>
        <taxon>Neoteleostei</taxon>
        <taxon>Acanthomorphata</taxon>
        <taxon>Holocentriformes</taxon>
        <taxon>Holocentridae</taxon>
        <taxon>Myripristis</taxon>
    </lineage>
</organism>
<evidence type="ECO:0000256" key="27">
    <source>
        <dbReference type="SAM" id="SignalP"/>
    </source>
</evidence>
<evidence type="ECO:0000256" key="2">
    <source>
        <dbReference type="ARBA" id="ARBA00004296"/>
    </source>
</evidence>
<keyword evidence="17" id="KW-0944">Nitration</keyword>
<dbReference type="PROSITE" id="PS50095">
    <property type="entry name" value="PLAT"/>
    <property type="match status" value="1"/>
</dbReference>
<evidence type="ECO:0000256" key="14">
    <source>
        <dbReference type="ARBA" id="ARBA00022801"/>
    </source>
</evidence>
<evidence type="ECO:0000256" key="13">
    <source>
        <dbReference type="ARBA" id="ARBA00022729"/>
    </source>
</evidence>
<dbReference type="Gene3D" id="3.40.50.1820">
    <property type="entry name" value="alpha/beta hydrolase"/>
    <property type="match status" value="1"/>
</dbReference>
<evidence type="ECO:0000256" key="9">
    <source>
        <dbReference type="ARBA" id="ARBA00022525"/>
    </source>
</evidence>
<dbReference type="Pfam" id="PF01477">
    <property type="entry name" value="PLAT"/>
    <property type="match status" value="1"/>
</dbReference>
<evidence type="ECO:0000259" key="28">
    <source>
        <dbReference type="PROSITE" id="PS50095"/>
    </source>
</evidence>
<dbReference type="InterPro" id="IPR000734">
    <property type="entry name" value="TAG_lipase"/>
</dbReference>
<keyword evidence="7" id="KW-1003">Cell membrane</keyword>
<keyword evidence="19" id="KW-0472">Membrane</keyword>
<dbReference type="EC" id="3.1.1.34" evidence="5"/>
<dbReference type="SUPFAM" id="SSF53474">
    <property type="entry name" value="alpha/beta-Hydrolases"/>
    <property type="match status" value="1"/>
</dbReference>
<feature type="active site" description="Nucleophile" evidence="23">
    <location>
        <position position="171"/>
    </location>
</feature>
<evidence type="ECO:0000256" key="6">
    <source>
        <dbReference type="ARBA" id="ARBA00018617"/>
    </source>
</evidence>
<keyword evidence="21" id="KW-0325">Glycoprotein</keyword>
<evidence type="ECO:0000256" key="11">
    <source>
        <dbReference type="ARBA" id="ARBA00022674"/>
    </source>
</evidence>
<comment type="similarity">
    <text evidence="4 26">Belongs to the AB hydrolase superfamily. Lipase family.</text>
</comment>
<dbReference type="InterPro" id="IPR033906">
    <property type="entry name" value="Lipase_N"/>
</dbReference>
<dbReference type="InterPro" id="IPR016272">
    <property type="entry name" value="Lipase_LIPH"/>
</dbReference>
<feature type="binding site" evidence="24">
    <location>
        <position position="206"/>
    </location>
    <ligand>
        <name>Ca(2+)</name>
        <dbReference type="ChEBI" id="CHEBI:29108"/>
    </ligand>
</feature>
<dbReference type="GO" id="GO:0034361">
    <property type="term" value="C:very-low-density lipoprotein particle"/>
    <property type="evidence" value="ECO:0007669"/>
    <property type="project" value="UniProtKB-KW"/>
</dbReference>
<protein>
    <recommendedName>
        <fullName evidence="6">Lipoprotein lipase</fullName>
        <ecNumber evidence="5">3.1.1.34</ecNumber>
    </recommendedName>
</protein>
<dbReference type="InterPro" id="IPR013818">
    <property type="entry name" value="Lipase"/>
</dbReference>
<evidence type="ECO:0000256" key="8">
    <source>
        <dbReference type="ARBA" id="ARBA00022513"/>
    </source>
</evidence>
<dbReference type="GO" id="GO:0034185">
    <property type="term" value="F:apolipoprotein binding"/>
    <property type="evidence" value="ECO:0007669"/>
    <property type="project" value="TreeGrafter"/>
</dbReference>
<feature type="binding site" evidence="24">
    <location>
        <position position="214"/>
    </location>
    <ligand>
        <name>Ca(2+)</name>
        <dbReference type="ChEBI" id="CHEBI:29108"/>
    </ligand>
</feature>
<dbReference type="SMART" id="SM00308">
    <property type="entry name" value="LH2"/>
    <property type="match status" value="1"/>
</dbReference>
<name>A0A667Z7Y8_9TELE</name>
<evidence type="ECO:0000256" key="18">
    <source>
        <dbReference type="ARBA" id="ARBA00023098"/>
    </source>
</evidence>
<dbReference type="PANTHER" id="PTHR11610:SF3">
    <property type="entry name" value="LIPOPROTEIN LIPASE"/>
    <property type="match status" value="1"/>
</dbReference>
<dbReference type="FunCoup" id="A0A667Z7Y8">
    <property type="interactions" value="76"/>
</dbReference>
<evidence type="ECO:0000313" key="30">
    <source>
        <dbReference type="Proteomes" id="UP000472263"/>
    </source>
</evidence>
<keyword evidence="15 24" id="KW-0106">Calcium</keyword>